<dbReference type="EMBL" id="JAHRHJ020000004">
    <property type="protein sequence ID" value="KAH9318021.1"/>
    <property type="molecule type" value="Genomic_DNA"/>
</dbReference>
<evidence type="ECO:0000313" key="4">
    <source>
        <dbReference type="Proteomes" id="UP000824469"/>
    </source>
</evidence>
<feature type="domain" description="Glycosyltransferase N-terminal" evidence="2">
    <location>
        <begin position="13"/>
        <end position="83"/>
    </location>
</feature>
<gene>
    <name evidence="3" type="ORF">KI387_019790</name>
</gene>
<dbReference type="Gene3D" id="3.40.50.2000">
    <property type="entry name" value="Glycogen Phosphorylase B"/>
    <property type="match status" value="1"/>
</dbReference>
<organism evidence="3 4">
    <name type="scientific">Taxus chinensis</name>
    <name type="common">Chinese yew</name>
    <name type="synonym">Taxus wallichiana var. chinensis</name>
    <dbReference type="NCBI Taxonomy" id="29808"/>
    <lineage>
        <taxon>Eukaryota</taxon>
        <taxon>Viridiplantae</taxon>
        <taxon>Streptophyta</taxon>
        <taxon>Embryophyta</taxon>
        <taxon>Tracheophyta</taxon>
        <taxon>Spermatophyta</taxon>
        <taxon>Pinopsida</taxon>
        <taxon>Pinidae</taxon>
        <taxon>Conifers II</taxon>
        <taxon>Cupressales</taxon>
        <taxon>Taxaceae</taxon>
        <taxon>Taxus</taxon>
    </lineage>
</organism>
<accession>A0AA38LBR7</accession>
<comment type="caution">
    <text evidence="3">The sequence shown here is derived from an EMBL/GenBank/DDBJ whole genome shotgun (WGS) entry which is preliminary data.</text>
</comment>
<feature type="non-terminal residue" evidence="3">
    <location>
        <position position="148"/>
    </location>
</feature>
<protein>
    <recommendedName>
        <fullName evidence="2">Glycosyltransferase N-terminal domain-containing protein</fullName>
    </recommendedName>
</protein>
<keyword evidence="4" id="KW-1185">Reference proteome</keyword>
<dbReference type="InterPro" id="IPR058980">
    <property type="entry name" value="Glyco_transf_N"/>
</dbReference>
<evidence type="ECO:0000256" key="1">
    <source>
        <dbReference type="ARBA" id="ARBA00009995"/>
    </source>
</evidence>
<dbReference type="AlphaFoldDB" id="A0AA38LBR7"/>
<sequence>MVMVAVSKLNHAVLVPFPVQGHINPMMHLAKMLASHGFFVTFINTHHTHSRMLHANDNSAMIHDHQRNNIQFAPIPDGLPDSDSRKDFAKLAGATENTMPALLRNLIHEINRGGQDRPPVTCLIADFFAGWALDVAHHFNIPAAGFWP</sequence>
<dbReference type="Proteomes" id="UP000824469">
    <property type="component" value="Unassembled WGS sequence"/>
</dbReference>
<proteinExistence type="inferred from homology"/>
<dbReference type="Pfam" id="PF26168">
    <property type="entry name" value="Glyco_transf_N"/>
    <property type="match status" value="1"/>
</dbReference>
<dbReference type="GO" id="GO:0080044">
    <property type="term" value="F:quercetin 7-O-glucosyltransferase activity"/>
    <property type="evidence" value="ECO:0007669"/>
    <property type="project" value="TreeGrafter"/>
</dbReference>
<evidence type="ECO:0000313" key="3">
    <source>
        <dbReference type="EMBL" id="KAH9318021.1"/>
    </source>
</evidence>
<dbReference type="PANTHER" id="PTHR11926">
    <property type="entry name" value="GLUCOSYL/GLUCURONOSYL TRANSFERASES"/>
    <property type="match status" value="1"/>
</dbReference>
<dbReference type="SUPFAM" id="SSF53756">
    <property type="entry name" value="UDP-Glycosyltransferase/glycogen phosphorylase"/>
    <property type="match status" value="1"/>
</dbReference>
<reference evidence="3 4" key="1">
    <citation type="journal article" date="2021" name="Nat. Plants">
        <title>The Taxus genome provides insights into paclitaxel biosynthesis.</title>
        <authorList>
            <person name="Xiong X."/>
            <person name="Gou J."/>
            <person name="Liao Q."/>
            <person name="Li Y."/>
            <person name="Zhou Q."/>
            <person name="Bi G."/>
            <person name="Li C."/>
            <person name="Du R."/>
            <person name="Wang X."/>
            <person name="Sun T."/>
            <person name="Guo L."/>
            <person name="Liang H."/>
            <person name="Lu P."/>
            <person name="Wu Y."/>
            <person name="Zhang Z."/>
            <person name="Ro D.K."/>
            <person name="Shang Y."/>
            <person name="Huang S."/>
            <person name="Yan J."/>
        </authorList>
    </citation>
    <scope>NUCLEOTIDE SEQUENCE [LARGE SCALE GENOMIC DNA]</scope>
    <source>
        <strain evidence="3">Ta-2019</strain>
    </source>
</reference>
<comment type="similarity">
    <text evidence="1">Belongs to the UDP-glycosyltransferase family.</text>
</comment>
<dbReference type="OMA" id="ITYPEQG"/>
<dbReference type="GO" id="GO:0080043">
    <property type="term" value="F:quercetin 3-O-glucosyltransferase activity"/>
    <property type="evidence" value="ECO:0007669"/>
    <property type="project" value="TreeGrafter"/>
</dbReference>
<evidence type="ECO:0000259" key="2">
    <source>
        <dbReference type="Pfam" id="PF26168"/>
    </source>
</evidence>
<dbReference type="PANTHER" id="PTHR11926:SF774">
    <property type="entry name" value="UDP-GLYCOSYLTRANSFERASE 85A1-RELATED"/>
    <property type="match status" value="1"/>
</dbReference>
<name>A0AA38LBR7_TAXCH</name>